<evidence type="ECO:0000259" key="1">
    <source>
        <dbReference type="Pfam" id="PF08378"/>
    </source>
</evidence>
<accession>A0A3R5WX61</accession>
<name>A0A3R5WX61_9FIRM</name>
<proteinExistence type="predicted"/>
<dbReference type="Pfam" id="PF08378">
    <property type="entry name" value="NERD"/>
    <property type="match status" value="1"/>
</dbReference>
<sequence length="239" mass="28405">MVRPGLRRSEIDWENVDIHISREEMEREQEHEAAIQQAKQYLIKNFPKFCTINNGYYETETFNHDAGMYEVMHVDHIVIGDQAIYVVKTVKFPEHVELYGSSDAKNWYYAENTDKQETHKHKVDNADKRNQRYCEYIQMLAGEAIRRDVPAIAIVNIIGLTDEQIHLDIESGHEVVTMDKLADRIRYYESTIDSDRVAYEHSDDLIRKFKEEEVYDNIIPQIRDVELKYRIYLRLSERD</sequence>
<dbReference type="RefSeq" id="WP_118585468.1">
    <property type="nucleotide sequence ID" value="NZ_QRVS01000004.1"/>
</dbReference>
<feature type="domain" description="NERD" evidence="1">
    <location>
        <begin position="36"/>
        <end position="143"/>
    </location>
</feature>
<protein>
    <recommendedName>
        <fullName evidence="1">NERD domain-containing protein</fullName>
    </recommendedName>
</protein>
<dbReference type="Proteomes" id="UP000286271">
    <property type="component" value="Unassembled WGS sequence"/>
</dbReference>
<reference evidence="2 3" key="1">
    <citation type="submission" date="2018-08" db="EMBL/GenBank/DDBJ databases">
        <title>A genome reference for cultivated species of the human gut microbiota.</title>
        <authorList>
            <person name="Zou Y."/>
            <person name="Xue W."/>
            <person name="Luo G."/>
        </authorList>
    </citation>
    <scope>NUCLEOTIDE SEQUENCE [LARGE SCALE GENOMIC DNA]</scope>
    <source>
        <strain evidence="2 3">AM27-11</strain>
    </source>
</reference>
<evidence type="ECO:0000313" key="2">
    <source>
        <dbReference type="EMBL" id="RHF00008.1"/>
    </source>
</evidence>
<dbReference type="EMBL" id="QSKW01000002">
    <property type="protein sequence ID" value="RHF00008.1"/>
    <property type="molecule type" value="Genomic_DNA"/>
</dbReference>
<dbReference type="InterPro" id="IPR011528">
    <property type="entry name" value="NERD"/>
</dbReference>
<gene>
    <name evidence="2" type="ORF">DW707_02035</name>
</gene>
<comment type="caution">
    <text evidence="2">The sequence shown here is derived from an EMBL/GenBank/DDBJ whole genome shotgun (WGS) entry which is preliminary data.</text>
</comment>
<evidence type="ECO:0000313" key="3">
    <source>
        <dbReference type="Proteomes" id="UP000286271"/>
    </source>
</evidence>
<dbReference type="AlphaFoldDB" id="A0A3R5WX61"/>
<organism evidence="2 3">
    <name type="scientific">Roseburia inulinivorans</name>
    <dbReference type="NCBI Taxonomy" id="360807"/>
    <lineage>
        <taxon>Bacteria</taxon>
        <taxon>Bacillati</taxon>
        <taxon>Bacillota</taxon>
        <taxon>Clostridia</taxon>
        <taxon>Lachnospirales</taxon>
        <taxon>Lachnospiraceae</taxon>
        <taxon>Roseburia</taxon>
    </lineage>
</organism>